<dbReference type="GO" id="GO:0003677">
    <property type="term" value="F:DNA binding"/>
    <property type="evidence" value="ECO:0007669"/>
    <property type="project" value="UniProtKB-KW"/>
</dbReference>
<dbReference type="Pfam" id="PF13411">
    <property type="entry name" value="MerR_1"/>
    <property type="match status" value="1"/>
</dbReference>
<dbReference type="OMA" id="TATIKYY"/>
<dbReference type="Proteomes" id="UP000195062">
    <property type="component" value="Unassembled WGS sequence"/>
</dbReference>
<dbReference type="GeneID" id="92949282"/>
<accession>A0A1Y3FE31</accession>
<dbReference type="PROSITE" id="PS50937">
    <property type="entry name" value="HTH_MERR_2"/>
    <property type="match status" value="1"/>
</dbReference>
<dbReference type="SUPFAM" id="SSF46955">
    <property type="entry name" value="Putative DNA-binding domain"/>
    <property type="match status" value="1"/>
</dbReference>
<dbReference type="Gene3D" id="1.10.1660.10">
    <property type="match status" value="1"/>
</dbReference>
<name>A0A1Y3FE31_CLAMM</name>
<comment type="caution">
    <text evidence="2">The sequence shown here is derived from an EMBL/GenBank/DDBJ whole genome shotgun (WGS) entry which is preliminary data.</text>
</comment>
<dbReference type="InterPro" id="IPR000551">
    <property type="entry name" value="MerR-type_HTH_dom"/>
</dbReference>
<proteinExistence type="predicted"/>
<protein>
    <submittedName>
        <fullName evidence="2">DNA-binding transcriptional regulator CueR</fullName>
    </submittedName>
</protein>
<dbReference type="AlphaFoldDB" id="A0A1Y3FE31"/>
<keyword evidence="3" id="KW-1185">Reference proteome</keyword>
<dbReference type="InterPro" id="IPR009061">
    <property type="entry name" value="DNA-bd_dom_put_sf"/>
</dbReference>
<evidence type="ECO:0000256" key="1">
    <source>
        <dbReference type="ARBA" id="ARBA00023125"/>
    </source>
</evidence>
<dbReference type="SMART" id="SM00422">
    <property type="entry name" value="HTH_MERR"/>
    <property type="match status" value="1"/>
</dbReference>
<keyword evidence="1 2" id="KW-0238">DNA-binding</keyword>
<dbReference type="EMBL" id="MDHH01000001">
    <property type="protein sequence ID" value="OUE04796.1"/>
    <property type="molecule type" value="Genomic_DNA"/>
</dbReference>
<sequence>MTALPISELAERSGCSVATIKYYLREGLLHPGVKVNARRTAFDETHLARLRLVRGLIHVVGVTIEQAGTILDLVADPHQSVVGAMRKATAALPTGDRSSSAAGEAAPARSTAATEALLDRLGVQHTADSVPVAQLDRALELAEEAGIPLDESQIRTYVDAVRDIADADFSRVPWSDPQGAVEFAVLGTALYEPVLLALRRVAHHEKGLTMERGEA</sequence>
<dbReference type="InterPro" id="IPR047057">
    <property type="entry name" value="MerR_fam"/>
</dbReference>
<dbReference type="RefSeq" id="WP_011931477.1">
    <property type="nucleotide sequence ID" value="NZ_CP033724.1"/>
</dbReference>
<organism evidence="2 3">
    <name type="scientific">Clavibacter michiganensis subsp. michiganensis</name>
    <dbReference type="NCBI Taxonomy" id="33013"/>
    <lineage>
        <taxon>Bacteria</taxon>
        <taxon>Bacillati</taxon>
        <taxon>Actinomycetota</taxon>
        <taxon>Actinomycetes</taxon>
        <taxon>Micrococcales</taxon>
        <taxon>Microbacteriaceae</taxon>
        <taxon>Clavibacter</taxon>
    </lineage>
</organism>
<dbReference type="PANTHER" id="PTHR30204:SF98">
    <property type="entry name" value="HTH-TYPE TRANSCRIPTIONAL REGULATOR ADHR"/>
    <property type="match status" value="1"/>
</dbReference>
<evidence type="ECO:0000313" key="2">
    <source>
        <dbReference type="EMBL" id="OUE04796.1"/>
    </source>
</evidence>
<dbReference type="PRINTS" id="PR00040">
    <property type="entry name" value="HTHMERR"/>
</dbReference>
<reference evidence="2 3" key="1">
    <citation type="submission" date="2016-08" db="EMBL/GenBank/DDBJ databases">
        <title>Genome sequence of Clavibacter michiganensis subsp. michiganensis strain CASJ007.</title>
        <authorList>
            <person name="Thapa S.P."/>
            <person name="Coaker G."/>
        </authorList>
    </citation>
    <scope>NUCLEOTIDE SEQUENCE [LARGE SCALE GENOMIC DNA]</scope>
    <source>
        <strain evidence="2">CASJ007</strain>
    </source>
</reference>
<dbReference type="PANTHER" id="PTHR30204">
    <property type="entry name" value="REDOX-CYCLING DRUG-SENSING TRANSCRIPTIONAL ACTIVATOR SOXR"/>
    <property type="match status" value="1"/>
</dbReference>
<dbReference type="GO" id="GO:0003700">
    <property type="term" value="F:DNA-binding transcription factor activity"/>
    <property type="evidence" value="ECO:0007669"/>
    <property type="project" value="InterPro"/>
</dbReference>
<evidence type="ECO:0000313" key="3">
    <source>
        <dbReference type="Proteomes" id="UP000195062"/>
    </source>
</evidence>
<gene>
    <name evidence="2" type="ORF">CMMCAS07_07595</name>
</gene>